<evidence type="ECO:0000313" key="1">
    <source>
        <dbReference type="EnsemblPlants" id="OGLUM11G20830.1"/>
    </source>
</evidence>
<proteinExistence type="predicted"/>
<name>A0A0E0BLR7_9ORYZ</name>
<reference evidence="1" key="2">
    <citation type="submission" date="2018-05" db="EMBL/GenBank/DDBJ databases">
        <title>OgluRS3 (Oryza glumaepatula Reference Sequence Version 3).</title>
        <authorList>
            <person name="Zhang J."/>
            <person name="Kudrna D."/>
            <person name="Lee S."/>
            <person name="Talag J."/>
            <person name="Welchert J."/>
            <person name="Wing R.A."/>
        </authorList>
    </citation>
    <scope>NUCLEOTIDE SEQUENCE [LARGE SCALE GENOMIC DNA]</scope>
</reference>
<evidence type="ECO:0000313" key="2">
    <source>
        <dbReference type="Proteomes" id="UP000026961"/>
    </source>
</evidence>
<protein>
    <submittedName>
        <fullName evidence="1">Uncharacterized protein</fullName>
    </submittedName>
</protein>
<dbReference type="EnsemblPlants" id="OGLUM11G20830.1">
    <property type="protein sequence ID" value="OGLUM11G20830.1"/>
    <property type="gene ID" value="OGLUM11G20830"/>
</dbReference>
<organism evidence="1">
    <name type="scientific">Oryza glumipatula</name>
    <dbReference type="NCBI Taxonomy" id="40148"/>
    <lineage>
        <taxon>Eukaryota</taxon>
        <taxon>Viridiplantae</taxon>
        <taxon>Streptophyta</taxon>
        <taxon>Embryophyta</taxon>
        <taxon>Tracheophyta</taxon>
        <taxon>Spermatophyta</taxon>
        <taxon>Magnoliopsida</taxon>
        <taxon>Liliopsida</taxon>
        <taxon>Poales</taxon>
        <taxon>Poaceae</taxon>
        <taxon>BOP clade</taxon>
        <taxon>Oryzoideae</taxon>
        <taxon>Oryzeae</taxon>
        <taxon>Oryzinae</taxon>
        <taxon>Oryza</taxon>
    </lineage>
</organism>
<dbReference type="Gramene" id="OGLUM11G20830.1">
    <property type="protein sequence ID" value="OGLUM11G20830.1"/>
    <property type="gene ID" value="OGLUM11G20830"/>
</dbReference>
<sequence length="64" mass="6852">MTRALRLFAAGGGGGGEECSRRAGGWMVQHGEKFAAGRHRQGEGGMIRVLLGREGDGILERNRN</sequence>
<dbReference type="HOGENOM" id="CLU_2871273_0_0_1"/>
<dbReference type="AlphaFoldDB" id="A0A0E0BLR7"/>
<reference evidence="1" key="1">
    <citation type="submission" date="2015-04" db="UniProtKB">
        <authorList>
            <consortium name="EnsemblPlants"/>
        </authorList>
    </citation>
    <scope>IDENTIFICATION</scope>
</reference>
<accession>A0A0E0BLR7</accession>
<keyword evidence="2" id="KW-1185">Reference proteome</keyword>
<dbReference type="Proteomes" id="UP000026961">
    <property type="component" value="Chromosome 11"/>
</dbReference>